<dbReference type="InterPro" id="IPR012334">
    <property type="entry name" value="Pectin_lyas_fold"/>
</dbReference>
<keyword evidence="4" id="KW-1185">Reference proteome</keyword>
<feature type="domain" description="Periplasmic copper-binding protein NosD beta helix" evidence="2">
    <location>
        <begin position="74"/>
        <end position="215"/>
    </location>
</feature>
<organism evidence="3 4">
    <name type="scientific">Corallococcus sicarius</name>
    <dbReference type="NCBI Taxonomy" id="2316726"/>
    <lineage>
        <taxon>Bacteria</taxon>
        <taxon>Pseudomonadati</taxon>
        <taxon>Myxococcota</taxon>
        <taxon>Myxococcia</taxon>
        <taxon>Myxococcales</taxon>
        <taxon>Cystobacterineae</taxon>
        <taxon>Myxococcaceae</taxon>
        <taxon>Corallococcus</taxon>
    </lineage>
</organism>
<evidence type="ECO:0000256" key="1">
    <source>
        <dbReference type="SAM" id="SignalP"/>
    </source>
</evidence>
<dbReference type="Gene3D" id="2.160.20.10">
    <property type="entry name" value="Single-stranded right-handed beta-helix, Pectin lyase-like"/>
    <property type="match status" value="1"/>
</dbReference>
<proteinExistence type="predicted"/>
<reference evidence="4" key="1">
    <citation type="submission" date="2018-09" db="EMBL/GenBank/DDBJ databases">
        <authorList>
            <person name="Livingstone P.G."/>
            <person name="Whitworth D.E."/>
        </authorList>
    </citation>
    <scope>NUCLEOTIDE SEQUENCE [LARGE SCALE GENOMIC DNA]</scope>
    <source>
        <strain evidence="4">CA040B</strain>
    </source>
</reference>
<dbReference type="EMBL" id="RAWG01000060">
    <property type="protein sequence ID" value="RKH43854.1"/>
    <property type="molecule type" value="Genomic_DNA"/>
</dbReference>
<evidence type="ECO:0000313" key="3">
    <source>
        <dbReference type="EMBL" id="RKH43854.1"/>
    </source>
</evidence>
<comment type="caution">
    <text evidence="3">The sequence shown here is derived from an EMBL/GenBank/DDBJ whole genome shotgun (WGS) entry which is preliminary data.</text>
</comment>
<dbReference type="Pfam" id="PF05048">
    <property type="entry name" value="NosD"/>
    <property type="match status" value="1"/>
</dbReference>
<dbReference type="RefSeq" id="WP_120625451.1">
    <property type="nucleotide sequence ID" value="NZ_RAWG01000060.1"/>
</dbReference>
<dbReference type="InterPro" id="IPR006626">
    <property type="entry name" value="PbH1"/>
</dbReference>
<gene>
    <name evidence="3" type="ORF">D7X12_12230</name>
</gene>
<dbReference type="OrthoDB" id="5493915at2"/>
<keyword evidence="1" id="KW-0732">Signal</keyword>
<dbReference type="Proteomes" id="UP000273405">
    <property type="component" value="Unassembled WGS sequence"/>
</dbReference>
<sequence length="390" mass="41104">MRQARGFIIVGTMAALLAGTPAAQAGGVVEFDAEAKVVNTSGCNVQCGDVITQHTMLTHDLACPGTAPFALKVAGEGVVLDLGGHRVYRTGPETDGSQGIVIEASSMVRNGTLQGFDLGYVVDNGTNVRLHQLALVDNRIGVYNRNSYTRFLITNSRFSGNDTGVSSEFAASNGEFDIRSTVFSHNGRAIFTGSHGVDVLDSTFTSNGLAVYCFGGRARFRSSTLVENTAVGTMRLDFGGPYTCDEMRFEDSLIANNTALAPPTDPVWETVRLSMLDTWVVNNGSGLQAAANTVYLDGNTLWDNGGGLTLSDLPEAVPTPLTGIVRDNRFLRNDGDGLRVLPPSTPTLISNVALGNTGWGIYAPTAFDGGGNVARDNGTGDCVGVLCTPY</sequence>
<evidence type="ECO:0000313" key="4">
    <source>
        <dbReference type="Proteomes" id="UP000273405"/>
    </source>
</evidence>
<evidence type="ECO:0000259" key="2">
    <source>
        <dbReference type="Pfam" id="PF05048"/>
    </source>
</evidence>
<dbReference type="InterPro" id="IPR007742">
    <property type="entry name" value="NosD_dom"/>
</dbReference>
<feature type="chain" id="PRO_5017351756" evidence="1">
    <location>
        <begin position="26"/>
        <end position="390"/>
    </location>
</feature>
<dbReference type="SMART" id="SM00710">
    <property type="entry name" value="PbH1"/>
    <property type="match status" value="6"/>
</dbReference>
<name>A0A3A8NWK5_9BACT</name>
<accession>A0A3A8NWK5</accession>
<dbReference type="SUPFAM" id="SSF51126">
    <property type="entry name" value="Pectin lyase-like"/>
    <property type="match status" value="1"/>
</dbReference>
<protein>
    <submittedName>
        <fullName evidence="3">Right-handed parallel beta-helix repeat-containing protein</fullName>
    </submittedName>
</protein>
<dbReference type="InterPro" id="IPR011050">
    <property type="entry name" value="Pectin_lyase_fold/virulence"/>
</dbReference>
<feature type="signal peptide" evidence="1">
    <location>
        <begin position="1"/>
        <end position="25"/>
    </location>
</feature>
<dbReference type="AlphaFoldDB" id="A0A3A8NWK5"/>